<accession>A0A2P8H427</accession>
<gene>
    <name evidence="1" type="ORF">B0H99_103104</name>
</gene>
<comment type="caution">
    <text evidence="1">The sequence shown here is derived from an EMBL/GenBank/DDBJ whole genome shotgun (WGS) entry which is preliminary data.</text>
</comment>
<proteinExistence type="predicted"/>
<protein>
    <submittedName>
        <fullName evidence="1">Uncharacterized protein</fullName>
    </submittedName>
</protein>
<sequence>MSSESIKALLETICQYNTARITQTFSKDDMDVIHVRCLPGTSTLELTFIENEQIEHYDSINEATKVIEKAINSHVNV</sequence>
<keyword evidence="2" id="KW-1185">Reference proteome</keyword>
<evidence type="ECO:0000313" key="2">
    <source>
        <dbReference type="Proteomes" id="UP000242682"/>
    </source>
</evidence>
<dbReference type="OrthoDB" id="2428905at2"/>
<reference evidence="1 2" key="1">
    <citation type="submission" date="2018-03" db="EMBL/GenBank/DDBJ databases">
        <title>Genomic Encyclopedia of Type Strains, Phase III (KMG-III): the genomes of soil and plant-associated and newly described type strains.</title>
        <authorList>
            <person name="Whitman W."/>
        </authorList>
    </citation>
    <scope>NUCLEOTIDE SEQUENCE [LARGE SCALE GENOMIC DNA]</scope>
    <source>
        <strain evidence="1 2">CGMCC 1.12259</strain>
    </source>
</reference>
<dbReference type="EMBL" id="PYAT01000003">
    <property type="protein sequence ID" value="PSL40972.1"/>
    <property type="molecule type" value="Genomic_DNA"/>
</dbReference>
<dbReference type="RefSeq" id="WP_106532482.1">
    <property type="nucleotide sequence ID" value="NZ_PYAT01000003.1"/>
</dbReference>
<evidence type="ECO:0000313" key="1">
    <source>
        <dbReference type="EMBL" id="PSL40972.1"/>
    </source>
</evidence>
<organism evidence="1 2">
    <name type="scientific">Planomicrobium soli</name>
    <dbReference type="NCBI Taxonomy" id="1176648"/>
    <lineage>
        <taxon>Bacteria</taxon>
        <taxon>Bacillati</taxon>
        <taxon>Bacillota</taxon>
        <taxon>Bacilli</taxon>
        <taxon>Bacillales</taxon>
        <taxon>Caryophanaceae</taxon>
        <taxon>Planomicrobium</taxon>
    </lineage>
</organism>
<dbReference type="Proteomes" id="UP000242682">
    <property type="component" value="Unassembled WGS sequence"/>
</dbReference>
<name>A0A2P8H427_9BACL</name>
<dbReference type="AlphaFoldDB" id="A0A2P8H427"/>